<feature type="domain" description="AMP-binding enzyme C-terminal" evidence="3">
    <location>
        <begin position="373"/>
        <end position="442"/>
    </location>
</feature>
<dbReference type="Gene3D" id="3.30.300.30">
    <property type="match status" value="1"/>
</dbReference>
<sequence length="456" mass="49385">MPDAMTNVGCFLGRLVERESQTVLVHRGVPFSGARLRGEVDAWVERLRGHAVGPGTVCAYVGDYGDGTVSLTFAIMQLGATAMPLAESALANMHDLLAIAGARLLVRFGPDMSAASATVEVRGASPQNALIERFQATGHAGLIVFTSGSTGGPKGILHDCEKVLEKFATVRPGWRTILFLAMDHFGGFNTLLSCFAYDGVGITVPQRLPEPVCHAIEEAAAELLPTTPTFLNMLLASGSLRKSQLSSLRLITYGAEPMPQPTLQRISAAFPNVELKQTYGLSELGVLHSRSKDRQSLWLRVGGEGFETRIVDGQLHIRSVSNMVGYLNAPSPIDDEGWMNTGDLVEEKDGMYRFLGRKSEIINVGGQKVFPSEVESVLLDAPDVVEATVHGRPHPLLGQAVAARVSIAGKEDSNVVVQRLREFCRQNLARFKVPMSFEIVEADAQANTRAKKQRPR</sequence>
<dbReference type="PANTHER" id="PTHR43201">
    <property type="entry name" value="ACYL-COA SYNTHETASE"/>
    <property type="match status" value="1"/>
</dbReference>
<keyword evidence="5" id="KW-1185">Reference proteome</keyword>
<dbReference type="CDD" id="cd04433">
    <property type="entry name" value="AFD_class_I"/>
    <property type="match status" value="1"/>
</dbReference>
<reference evidence="4 5" key="1">
    <citation type="submission" date="2019-07" db="EMBL/GenBank/DDBJ databases">
        <title>Whole genome shotgun sequence of Reyranella soli NBRC 108950.</title>
        <authorList>
            <person name="Hosoyama A."/>
            <person name="Uohara A."/>
            <person name="Ohji S."/>
            <person name="Ichikawa N."/>
        </authorList>
    </citation>
    <scope>NUCLEOTIDE SEQUENCE [LARGE SCALE GENOMIC DNA]</scope>
    <source>
        <strain evidence="4 5">NBRC 108950</strain>
    </source>
</reference>
<dbReference type="AlphaFoldDB" id="A0A512N290"/>
<dbReference type="PANTHER" id="PTHR43201:SF8">
    <property type="entry name" value="ACYL-COA SYNTHETASE FAMILY MEMBER 3"/>
    <property type="match status" value="1"/>
</dbReference>
<evidence type="ECO:0000259" key="3">
    <source>
        <dbReference type="Pfam" id="PF13193"/>
    </source>
</evidence>
<dbReference type="Gene3D" id="3.40.50.12780">
    <property type="entry name" value="N-terminal domain of ligase-like"/>
    <property type="match status" value="1"/>
</dbReference>
<comment type="caution">
    <text evidence="4">The sequence shown here is derived from an EMBL/GenBank/DDBJ whole genome shotgun (WGS) entry which is preliminary data.</text>
</comment>
<protein>
    <submittedName>
        <fullName evidence="4">AMP-dependent synthetase</fullName>
    </submittedName>
</protein>
<dbReference type="InterPro" id="IPR042099">
    <property type="entry name" value="ANL_N_sf"/>
</dbReference>
<organism evidence="4 5">
    <name type="scientific">Reyranella soli</name>
    <dbReference type="NCBI Taxonomy" id="1230389"/>
    <lineage>
        <taxon>Bacteria</taxon>
        <taxon>Pseudomonadati</taxon>
        <taxon>Pseudomonadota</taxon>
        <taxon>Alphaproteobacteria</taxon>
        <taxon>Hyphomicrobiales</taxon>
        <taxon>Reyranellaceae</taxon>
        <taxon>Reyranella</taxon>
    </lineage>
</organism>
<dbReference type="InterPro" id="IPR000873">
    <property type="entry name" value="AMP-dep_synth/lig_dom"/>
</dbReference>
<dbReference type="Pfam" id="PF13193">
    <property type="entry name" value="AMP-binding_C"/>
    <property type="match status" value="1"/>
</dbReference>
<gene>
    <name evidence="4" type="ORF">RSO01_02640</name>
</gene>
<dbReference type="GO" id="GO:0006631">
    <property type="term" value="P:fatty acid metabolic process"/>
    <property type="evidence" value="ECO:0007669"/>
    <property type="project" value="TreeGrafter"/>
</dbReference>
<feature type="domain" description="AMP-dependent synthetase/ligase" evidence="2">
    <location>
        <begin position="20"/>
        <end position="312"/>
    </location>
</feature>
<dbReference type="Proteomes" id="UP000321058">
    <property type="component" value="Unassembled WGS sequence"/>
</dbReference>
<evidence type="ECO:0000313" key="4">
    <source>
        <dbReference type="EMBL" id="GEP53098.1"/>
    </source>
</evidence>
<dbReference type="EMBL" id="BKAJ01000004">
    <property type="protein sequence ID" value="GEP53098.1"/>
    <property type="molecule type" value="Genomic_DNA"/>
</dbReference>
<proteinExistence type="inferred from homology"/>
<evidence type="ECO:0000313" key="5">
    <source>
        <dbReference type="Proteomes" id="UP000321058"/>
    </source>
</evidence>
<dbReference type="SUPFAM" id="SSF56801">
    <property type="entry name" value="Acetyl-CoA synthetase-like"/>
    <property type="match status" value="1"/>
</dbReference>
<dbReference type="PROSITE" id="PS00455">
    <property type="entry name" value="AMP_BINDING"/>
    <property type="match status" value="1"/>
</dbReference>
<evidence type="ECO:0000259" key="2">
    <source>
        <dbReference type="Pfam" id="PF00501"/>
    </source>
</evidence>
<dbReference type="GO" id="GO:0031956">
    <property type="term" value="F:medium-chain fatty acid-CoA ligase activity"/>
    <property type="evidence" value="ECO:0007669"/>
    <property type="project" value="TreeGrafter"/>
</dbReference>
<name>A0A512N290_9HYPH</name>
<evidence type="ECO:0000256" key="1">
    <source>
        <dbReference type="ARBA" id="ARBA00006432"/>
    </source>
</evidence>
<comment type="similarity">
    <text evidence="1">Belongs to the ATP-dependent AMP-binding enzyme family.</text>
</comment>
<dbReference type="InterPro" id="IPR025110">
    <property type="entry name" value="AMP-bd_C"/>
</dbReference>
<dbReference type="InterPro" id="IPR045851">
    <property type="entry name" value="AMP-bd_C_sf"/>
</dbReference>
<dbReference type="Pfam" id="PF00501">
    <property type="entry name" value="AMP-binding"/>
    <property type="match status" value="1"/>
</dbReference>
<accession>A0A512N290</accession>
<dbReference type="InterPro" id="IPR020845">
    <property type="entry name" value="AMP-binding_CS"/>
</dbReference>